<keyword evidence="4 7" id="KW-0689">Ribosomal protein</keyword>
<dbReference type="GO" id="GO:0022625">
    <property type="term" value="C:cytosolic large ribosomal subunit"/>
    <property type="evidence" value="ECO:0007669"/>
    <property type="project" value="TreeGrafter"/>
</dbReference>
<reference evidence="8" key="1">
    <citation type="submission" date="2020-01" db="EMBL/GenBank/DDBJ databases">
        <authorList>
            <person name="Meier V. D."/>
            <person name="Meier V D."/>
        </authorList>
    </citation>
    <scope>NUCLEOTIDE SEQUENCE</scope>
    <source>
        <strain evidence="8">HLG_WM_MAG_07</strain>
    </source>
</reference>
<proteinExistence type="inferred from homology"/>
<evidence type="ECO:0000256" key="7">
    <source>
        <dbReference type="HAMAP-Rule" id="MF_01337"/>
    </source>
</evidence>
<evidence type="ECO:0000256" key="2">
    <source>
        <dbReference type="ARBA" id="ARBA00022730"/>
    </source>
</evidence>
<dbReference type="SUPFAM" id="SSF53137">
    <property type="entry name" value="Translational machinery components"/>
    <property type="match status" value="1"/>
</dbReference>
<dbReference type="InterPro" id="IPR005484">
    <property type="entry name" value="Ribosomal_uL18_bac/plant/anim"/>
</dbReference>
<evidence type="ECO:0000256" key="6">
    <source>
        <dbReference type="ARBA" id="ARBA00035197"/>
    </source>
</evidence>
<dbReference type="GO" id="GO:0006412">
    <property type="term" value="P:translation"/>
    <property type="evidence" value="ECO:0007669"/>
    <property type="project" value="UniProtKB-UniRule"/>
</dbReference>
<organism evidence="8">
    <name type="scientific">uncultured Thiotrichaceae bacterium</name>
    <dbReference type="NCBI Taxonomy" id="298394"/>
    <lineage>
        <taxon>Bacteria</taxon>
        <taxon>Pseudomonadati</taxon>
        <taxon>Pseudomonadota</taxon>
        <taxon>Gammaproteobacteria</taxon>
        <taxon>Thiotrichales</taxon>
        <taxon>Thiotrichaceae</taxon>
        <taxon>environmental samples</taxon>
    </lineage>
</organism>
<dbReference type="GO" id="GO:0008097">
    <property type="term" value="F:5S rRNA binding"/>
    <property type="evidence" value="ECO:0007669"/>
    <property type="project" value="TreeGrafter"/>
</dbReference>
<comment type="function">
    <text evidence="7">This is one of the proteins that bind and probably mediate the attachment of the 5S RNA into the large ribosomal subunit, where it forms part of the central protuberance.</text>
</comment>
<dbReference type="Gene3D" id="3.30.420.100">
    <property type="match status" value="1"/>
</dbReference>
<dbReference type="PANTHER" id="PTHR12899">
    <property type="entry name" value="39S RIBOSOMAL PROTEIN L18, MITOCHONDRIAL"/>
    <property type="match status" value="1"/>
</dbReference>
<dbReference type="HAMAP" id="MF_01337_B">
    <property type="entry name" value="Ribosomal_uL18_B"/>
    <property type="match status" value="1"/>
</dbReference>
<comment type="similarity">
    <text evidence="1 7">Belongs to the universal ribosomal protein uL18 family.</text>
</comment>
<protein>
    <recommendedName>
        <fullName evidence="6 7">Large ribosomal subunit protein uL18</fullName>
    </recommendedName>
</protein>
<dbReference type="Pfam" id="PF00861">
    <property type="entry name" value="Ribosomal_L18p"/>
    <property type="match status" value="1"/>
</dbReference>
<dbReference type="EMBL" id="CACVAY010000009">
    <property type="protein sequence ID" value="CAA6801391.1"/>
    <property type="molecule type" value="Genomic_DNA"/>
</dbReference>
<evidence type="ECO:0000313" key="8">
    <source>
        <dbReference type="EMBL" id="CAA6801391.1"/>
    </source>
</evidence>
<dbReference type="FunFam" id="3.30.420.100:FF:000001">
    <property type="entry name" value="50S ribosomal protein L18"/>
    <property type="match status" value="1"/>
</dbReference>
<evidence type="ECO:0000256" key="4">
    <source>
        <dbReference type="ARBA" id="ARBA00022980"/>
    </source>
</evidence>
<keyword evidence="2 7" id="KW-0699">rRNA-binding</keyword>
<name>A0A6S6RZ61_9GAMM</name>
<dbReference type="GO" id="GO:0003735">
    <property type="term" value="F:structural constituent of ribosome"/>
    <property type="evidence" value="ECO:0007669"/>
    <property type="project" value="InterPro"/>
</dbReference>
<evidence type="ECO:0000256" key="5">
    <source>
        <dbReference type="ARBA" id="ARBA00023274"/>
    </source>
</evidence>
<dbReference type="InterPro" id="IPR004389">
    <property type="entry name" value="Ribosomal_uL18_bac-type"/>
</dbReference>
<gene>
    <name evidence="7" type="primary">rplR</name>
    <name evidence="8" type="ORF">HELGO_WM10547</name>
</gene>
<evidence type="ECO:0000256" key="1">
    <source>
        <dbReference type="ARBA" id="ARBA00007116"/>
    </source>
</evidence>
<dbReference type="NCBIfam" id="TIGR00060">
    <property type="entry name" value="L18_bact"/>
    <property type="match status" value="1"/>
</dbReference>
<dbReference type="AlphaFoldDB" id="A0A6S6RZ61"/>
<keyword evidence="5 7" id="KW-0687">Ribonucleoprotein</keyword>
<keyword evidence="3 7" id="KW-0694">RNA-binding</keyword>
<comment type="subunit">
    <text evidence="7">Part of the 50S ribosomal subunit; part of the 5S rRNA/L5/L18/L25 subcomplex. Contacts the 5S and 23S rRNAs.</text>
</comment>
<dbReference type="PANTHER" id="PTHR12899:SF3">
    <property type="entry name" value="LARGE RIBOSOMAL SUBUNIT PROTEIN UL18M"/>
    <property type="match status" value="1"/>
</dbReference>
<accession>A0A6S6RZ61</accession>
<dbReference type="InterPro" id="IPR057268">
    <property type="entry name" value="Ribosomal_L18"/>
</dbReference>
<evidence type="ECO:0000256" key="3">
    <source>
        <dbReference type="ARBA" id="ARBA00022884"/>
    </source>
</evidence>
<dbReference type="CDD" id="cd00432">
    <property type="entry name" value="Ribosomal_L18_L5e"/>
    <property type="match status" value="1"/>
</dbReference>
<sequence>MNKKDARIRRGKRARAKMRELGATRLCIHRTSRHIYAQVISADNQKVIATASTLDKEIGADLKCSSNAEAAAAVGKAIAERAKANGVEAVAFDRSGFKYHGRVKALADAARESGLQF</sequence>